<keyword evidence="7" id="KW-1185">Reference proteome</keyword>
<dbReference type="Proteomes" id="UP000671879">
    <property type="component" value="Chromosome"/>
</dbReference>
<keyword evidence="2 4" id="KW-0808">Transferase</keyword>
<accession>A0A9Q7AHD5</accession>
<dbReference type="GO" id="GO:0006396">
    <property type="term" value="P:RNA processing"/>
    <property type="evidence" value="ECO:0007669"/>
    <property type="project" value="InterPro"/>
</dbReference>
<evidence type="ECO:0000256" key="1">
    <source>
        <dbReference type="ARBA" id="ARBA00022603"/>
    </source>
</evidence>
<gene>
    <name evidence="6" type="ORF">KAR29_03945</name>
</gene>
<dbReference type="PROSITE" id="PS51687">
    <property type="entry name" value="SAM_MT_RNA_M5U"/>
    <property type="match status" value="1"/>
</dbReference>
<dbReference type="SUPFAM" id="SSF53335">
    <property type="entry name" value="S-adenosyl-L-methionine-dependent methyltransferases"/>
    <property type="match status" value="1"/>
</dbReference>
<dbReference type="PANTHER" id="PTHR11061:SF30">
    <property type="entry name" value="TRNA (URACIL(54)-C(5))-METHYLTRANSFERASE"/>
    <property type="match status" value="1"/>
</dbReference>
<evidence type="ECO:0000256" key="2">
    <source>
        <dbReference type="ARBA" id="ARBA00022679"/>
    </source>
</evidence>
<comment type="similarity">
    <text evidence="4">Belongs to the class I-like SAM-binding methyltransferase superfamily. RNA M5U methyltransferase family.</text>
</comment>
<feature type="active site" evidence="5">
    <location>
        <position position="335"/>
    </location>
</feature>
<feature type="binding site" evidence="4">
    <location>
        <position position="240"/>
    </location>
    <ligand>
        <name>S-adenosyl-L-methionine</name>
        <dbReference type="ChEBI" id="CHEBI:59789"/>
    </ligand>
</feature>
<dbReference type="Pfam" id="PF05958">
    <property type="entry name" value="tRNA_U5-meth_tr"/>
    <property type="match status" value="1"/>
</dbReference>
<evidence type="ECO:0000256" key="3">
    <source>
        <dbReference type="ARBA" id="ARBA00022691"/>
    </source>
</evidence>
<evidence type="ECO:0000256" key="4">
    <source>
        <dbReference type="PROSITE-ProRule" id="PRU01024"/>
    </source>
</evidence>
<dbReference type="GO" id="GO:0032259">
    <property type="term" value="P:methylation"/>
    <property type="evidence" value="ECO:0007669"/>
    <property type="project" value="UniProtKB-KW"/>
</dbReference>
<dbReference type="KEGG" id="aram:KAR29_03945"/>
<proteinExistence type="inferred from homology"/>
<feature type="active site" description="Nucleophile" evidence="4">
    <location>
        <position position="335"/>
    </location>
</feature>
<evidence type="ECO:0000313" key="7">
    <source>
        <dbReference type="Proteomes" id="UP000671879"/>
    </source>
</evidence>
<dbReference type="Gene3D" id="3.40.50.150">
    <property type="entry name" value="Vaccinia Virus protein VP39"/>
    <property type="match status" value="1"/>
</dbReference>
<keyword evidence="3 4" id="KW-0949">S-adenosyl-L-methionine</keyword>
<dbReference type="Gene3D" id="2.40.50.1070">
    <property type="match status" value="1"/>
</dbReference>
<dbReference type="InterPro" id="IPR029063">
    <property type="entry name" value="SAM-dependent_MTases_sf"/>
</dbReference>
<feature type="binding site" evidence="4">
    <location>
        <position position="261"/>
    </location>
    <ligand>
        <name>S-adenosyl-L-methionine</name>
        <dbReference type="ChEBI" id="CHEBI:59789"/>
    </ligand>
</feature>
<dbReference type="EMBL" id="CP072943">
    <property type="protein sequence ID" value="QTX33064.1"/>
    <property type="molecule type" value="Genomic_DNA"/>
</dbReference>
<evidence type="ECO:0000256" key="5">
    <source>
        <dbReference type="PROSITE-ProRule" id="PRU10015"/>
    </source>
</evidence>
<dbReference type="PROSITE" id="PS01230">
    <property type="entry name" value="TRMA_1"/>
    <property type="match status" value="1"/>
</dbReference>
<protein>
    <submittedName>
        <fullName evidence="6">Class I SAM-dependent RNA methyltransferase</fullName>
    </submittedName>
</protein>
<dbReference type="CDD" id="cd02440">
    <property type="entry name" value="AdoMet_MTases"/>
    <property type="match status" value="1"/>
</dbReference>
<feature type="binding site" evidence="4">
    <location>
        <position position="211"/>
    </location>
    <ligand>
        <name>S-adenosyl-L-methionine</name>
        <dbReference type="ChEBI" id="CHEBI:59789"/>
    </ligand>
</feature>
<dbReference type="PANTHER" id="PTHR11061">
    <property type="entry name" value="RNA M5U METHYLTRANSFERASE"/>
    <property type="match status" value="1"/>
</dbReference>
<dbReference type="RefSeq" id="WP_274374336.1">
    <property type="nucleotide sequence ID" value="NZ_CP072943.1"/>
</dbReference>
<dbReference type="InterPro" id="IPR010280">
    <property type="entry name" value="U5_MeTrfase_fam"/>
</dbReference>
<dbReference type="InterPro" id="IPR030390">
    <property type="entry name" value="MeTrfase_TrmA_AS"/>
</dbReference>
<feature type="binding site" evidence="4">
    <location>
        <position position="308"/>
    </location>
    <ligand>
        <name>S-adenosyl-L-methionine</name>
        <dbReference type="ChEBI" id="CHEBI:59789"/>
    </ligand>
</feature>
<organism evidence="6 7">
    <name type="scientific">Aminithiophilus ramosus</name>
    <dbReference type="NCBI Taxonomy" id="3029084"/>
    <lineage>
        <taxon>Bacteria</taxon>
        <taxon>Thermotogati</taxon>
        <taxon>Synergistota</taxon>
        <taxon>Synergistia</taxon>
        <taxon>Synergistales</taxon>
        <taxon>Aminithiophilaceae</taxon>
        <taxon>Aminithiophilus</taxon>
    </lineage>
</organism>
<evidence type="ECO:0000313" key="6">
    <source>
        <dbReference type="EMBL" id="QTX33064.1"/>
    </source>
</evidence>
<reference evidence="7" key="1">
    <citation type="submission" date="2021-04" db="EMBL/GenBank/DDBJ databases">
        <title>A novel Synergistetes isolate from a pyrite-forming mixed culture.</title>
        <authorList>
            <person name="Bunk B."/>
            <person name="Sproer C."/>
            <person name="Spring S."/>
            <person name="Pester M."/>
        </authorList>
    </citation>
    <scope>NUCLEOTIDE SEQUENCE [LARGE SCALE GENOMIC DNA]</scope>
    <source>
        <strain evidence="7">J.5.4.2-T.3.5.2</strain>
    </source>
</reference>
<name>A0A9Q7AHD5_9BACT</name>
<keyword evidence="1 4" id="KW-0489">Methyltransferase</keyword>
<dbReference type="AlphaFoldDB" id="A0A9Q7AHD5"/>
<sequence>MRIETTPTGGPAFGEGFFPRGCSSLCRACDHRSLSREESEAQKRGWLASKLAPWADRLAPLEGATEAESLGYRDRVRLHVRRIDGRWRFGMLRGDELLPLEDCPVHSSRVRRSLALLSRILPDDPLLPLAFYAQSGAQATLIVKSRTRPDLTWTKGLDEGGVESGLEGLWLHLHPSAGRRLFANREWILLWGQRRSQDSGGLVYGPCAFQQLLPRLYERSLDEAEAFLAPCMGDGVVDLYCGNGASLARWLRRGAAVVGVELSGEAMENAAVNGPGASLLRGCCAERIPQLDSFLSPHARSRRLAYVNPPRTGLEPEVARWLPRAGFRRIAYLSCSAGTLRRDMTFLEEAGYDVLRLRPYDFFPRTRHVECLALLSSRDDRP</sequence>
<dbReference type="GO" id="GO:0008173">
    <property type="term" value="F:RNA methyltransferase activity"/>
    <property type="evidence" value="ECO:0007669"/>
    <property type="project" value="InterPro"/>
</dbReference>